<feature type="compositionally biased region" description="Polar residues" evidence="1">
    <location>
        <begin position="254"/>
        <end position="263"/>
    </location>
</feature>
<sequence length="347" mass="39624">MPDITKLIYLKRSCIGKAKNAIAQYPTASENYQICRKVLKNRFGDEKHVIMNLHVELQNLQVGSPKASDLRKFSEDVERICSLFELVGEDANHHRLLLLKKPTEEWDVETLRKYLQQYLSNREHVDAVQNFKSPSQEQPKQTSALVATRKQGQRQNQPQGKSNQNFRPSQQQQHGRKGKCPFCNESHGPSRCNVYGTSEVRKNRAVQRNLCLKCLSSKHDSSSCSNHFECRLCHSFEHHLSLCHLINSYQAERSHSQQNQNTVSSNPSSQANQNQKQGTVKIFNKNNKDFTNSSNQATKKDNKQKSSTSKEHGMVTMLEEDEEDSEVLLMCVETRAVASISQPIALR</sequence>
<evidence type="ECO:0000313" key="2">
    <source>
        <dbReference type="Proteomes" id="UP000887540"/>
    </source>
</evidence>
<accession>A0A914CV15</accession>
<name>A0A914CV15_9BILA</name>
<dbReference type="WBParaSite" id="ACRNAN_scaffold14405.g8766.t1">
    <property type="protein sequence ID" value="ACRNAN_scaffold14405.g8766.t1"/>
    <property type="gene ID" value="ACRNAN_scaffold14405.g8766"/>
</dbReference>
<feature type="region of interest" description="Disordered" evidence="1">
    <location>
        <begin position="254"/>
        <end position="321"/>
    </location>
</feature>
<dbReference type="InterPro" id="IPR005312">
    <property type="entry name" value="DUF1759"/>
</dbReference>
<dbReference type="Proteomes" id="UP000887540">
    <property type="component" value="Unplaced"/>
</dbReference>
<reference evidence="3" key="1">
    <citation type="submission" date="2022-11" db="UniProtKB">
        <authorList>
            <consortium name="WormBaseParasite"/>
        </authorList>
    </citation>
    <scope>IDENTIFICATION</scope>
</reference>
<evidence type="ECO:0000313" key="3">
    <source>
        <dbReference type="WBParaSite" id="ACRNAN_scaffold14405.g8766.t1"/>
    </source>
</evidence>
<proteinExistence type="predicted"/>
<keyword evidence="2" id="KW-1185">Reference proteome</keyword>
<dbReference type="PANTHER" id="PTHR47331:SF5">
    <property type="entry name" value="RIBONUCLEASE H"/>
    <property type="match status" value="1"/>
</dbReference>
<dbReference type="Pfam" id="PF03564">
    <property type="entry name" value="DUF1759"/>
    <property type="match status" value="1"/>
</dbReference>
<feature type="compositionally biased region" description="Polar residues" evidence="1">
    <location>
        <begin position="130"/>
        <end position="145"/>
    </location>
</feature>
<evidence type="ECO:0000256" key="1">
    <source>
        <dbReference type="SAM" id="MobiDB-lite"/>
    </source>
</evidence>
<protein>
    <submittedName>
        <fullName evidence="3">Gag protein</fullName>
    </submittedName>
</protein>
<feature type="region of interest" description="Disordered" evidence="1">
    <location>
        <begin position="130"/>
        <end position="182"/>
    </location>
</feature>
<dbReference type="PANTHER" id="PTHR47331">
    <property type="entry name" value="PHD-TYPE DOMAIN-CONTAINING PROTEIN"/>
    <property type="match status" value="1"/>
</dbReference>
<feature type="compositionally biased region" description="Polar residues" evidence="1">
    <location>
        <begin position="153"/>
        <end position="173"/>
    </location>
</feature>
<organism evidence="2 3">
    <name type="scientific">Acrobeloides nanus</name>
    <dbReference type="NCBI Taxonomy" id="290746"/>
    <lineage>
        <taxon>Eukaryota</taxon>
        <taxon>Metazoa</taxon>
        <taxon>Ecdysozoa</taxon>
        <taxon>Nematoda</taxon>
        <taxon>Chromadorea</taxon>
        <taxon>Rhabditida</taxon>
        <taxon>Tylenchina</taxon>
        <taxon>Cephalobomorpha</taxon>
        <taxon>Cephaloboidea</taxon>
        <taxon>Cephalobidae</taxon>
        <taxon>Acrobeloides</taxon>
    </lineage>
</organism>
<feature type="compositionally biased region" description="Basic and acidic residues" evidence="1">
    <location>
        <begin position="298"/>
        <end position="313"/>
    </location>
</feature>
<feature type="compositionally biased region" description="Low complexity" evidence="1">
    <location>
        <begin position="264"/>
        <end position="277"/>
    </location>
</feature>
<dbReference type="AlphaFoldDB" id="A0A914CV15"/>